<evidence type="ECO:0000313" key="6">
    <source>
        <dbReference type="Proteomes" id="UP000762676"/>
    </source>
</evidence>
<dbReference type="AlphaFoldDB" id="A0AAV4F430"/>
<dbReference type="PROSITE" id="PS51461">
    <property type="entry name" value="NC1_FIB"/>
    <property type="match status" value="1"/>
</dbReference>
<evidence type="ECO:0000256" key="3">
    <source>
        <dbReference type="ARBA" id="ARBA00023119"/>
    </source>
</evidence>
<dbReference type="GO" id="GO:0005201">
    <property type="term" value="F:extracellular matrix structural constituent"/>
    <property type="evidence" value="ECO:0007669"/>
    <property type="project" value="InterPro"/>
</dbReference>
<dbReference type="SMART" id="SM00038">
    <property type="entry name" value="COLFI"/>
    <property type="match status" value="1"/>
</dbReference>
<dbReference type="GO" id="GO:0005581">
    <property type="term" value="C:collagen trimer"/>
    <property type="evidence" value="ECO:0007669"/>
    <property type="project" value="UniProtKB-KW"/>
</dbReference>
<reference evidence="5 6" key="1">
    <citation type="journal article" date="2021" name="Elife">
        <title>Chloroplast acquisition without the gene transfer in kleptoplastic sea slugs, Plakobranchus ocellatus.</title>
        <authorList>
            <person name="Maeda T."/>
            <person name="Takahashi S."/>
            <person name="Yoshida T."/>
            <person name="Shimamura S."/>
            <person name="Takaki Y."/>
            <person name="Nagai Y."/>
            <person name="Toyoda A."/>
            <person name="Suzuki Y."/>
            <person name="Arimoto A."/>
            <person name="Ishii H."/>
            <person name="Satoh N."/>
            <person name="Nishiyama T."/>
            <person name="Hasebe M."/>
            <person name="Maruyama T."/>
            <person name="Minagawa J."/>
            <person name="Obokata J."/>
            <person name="Shigenobu S."/>
        </authorList>
    </citation>
    <scope>NUCLEOTIDE SEQUENCE [LARGE SCALE GENOMIC DNA]</scope>
</reference>
<dbReference type="Pfam" id="PF01410">
    <property type="entry name" value="COLFI"/>
    <property type="match status" value="1"/>
</dbReference>
<dbReference type="GO" id="GO:0005576">
    <property type="term" value="C:extracellular region"/>
    <property type="evidence" value="ECO:0007669"/>
    <property type="project" value="UniProtKB-SubCell"/>
</dbReference>
<dbReference type="InterPro" id="IPR000885">
    <property type="entry name" value="Fib_collagen_C"/>
</dbReference>
<keyword evidence="3 5" id="KW-0176">Collagen</keyword>
<keyword evidence="2" id="KW-0964">Secreted</keyword>
<keyword evidence="6" id="KW-1185">Reference proteome</keyword>
<proteinExistence type="predicted"/>
<name>A0AAV4F430_9GAST</name>
<comment type="subcellular location">
    <subcellularLocation>
        <location evidence="1">Secreted</location>
    </subcellularLocation>
</comment>
<gene>
    <name evidence="5" type="ORF">ElyMa_003719200</name>
</gene>
<accession>A0AAV4F430</accession>
<evidence type="ECO:0000256" key="1">
    <source>
        <dbReference type="ARBA" id="ARBA00004613"/>
    </source>
</evidence>
<evidence type="ECO:0000313" key="5">
    <source>
        <dbReference type="EMBL" id="GFR67947.1"/>
    </source>
</evidence>
<sequence length="95" mass="10756">MVAVYDAKNNTYDNALKLISFDEEDIGPKGKKSFRYKIEEDGCQNRPSEWSSTTVEFRARNEMIKRLPVLDVGLKDVGGSDQEFSIEVGRACFNS</sequence>
<dbReference type="Gene3D" id="2.60.120.1000">
    <property type="match status" value="1"/>
</dbReference>
<dbReference type="EMBL" id="BMAT01007624">
    <property type="protein sequence ID" value="GFR67947.1"/>
    <property type="molecule type" value="Genomic_DNA"/>
</dbReference>
<comment type="caution">
    <text evidence="5">The sequence shown here is derived from an EMBL/GenBank/DDBJ whole genome shotgun (WGS) entry which is preliminary data.</text>
</comment>
<organism evidence="5 6">
    <name type="scientific">Elysia marginata</name>
    <dbReference type="NCBI Taxonomy" id="1093978"/>
    <lineage>
        <taxon>Eukaryota</taxon>
        <taxon>Metazoa</taxon>
        <taxon>Spiralia</taxon>
        <taxon>Lophotrochozoa</taxon>
        <taxon>Mollusca</taxon>
        <taxon>Gastropoda</taxon>
        <taxon>Heterobranchia</taxon>
        <taxon>Euthyneura</taxon>
        <taxon>Panpulmonata</taxon>
        <taxon>Sacoglossa</taxon>
        <taxon>Placobranchoidea</taxon>
        <taxon>Plakobranchidae</taxon>
        <taxon>Elysia</taxon>
    </lineage>
</organism>
<evidence type="ECO:0000259" key="4">
    <source>
        <dbReference type="PROSITE" id="PS51461"/>
    </source>
</evidence>
<feature type="domain" description="Fibrillar collagen NC1" evidence="4">
    <location>
        <begin position="1"/>
        <end position="94"/>
    </location>
</feature>
<dbReference type="Proteomes" id="UP000762676">
    <property type="component" value="Unassembled WGS sequence"/>
</dbReference>
<protein>
    <submittedName>
        <fullName evidence="5">Collagen alpha-1(II) chain</fullName>
    </submittedName>
</protein>
<evidence type="ECO:0000256" key="2">
    <source>
        <dbReference type="ARBA" id="ARBA00022525"/>
    </source>
</evidence>